<dbReference type="EMBL" id="CM042891">
    <property type="protein sequence ID" value="KAI4304036.1"/>
    <property type="molecule type" value="Genomic_DNA"/>
</dbReference>
<evidence type="ECO:0000313" key="1">
    <source>
        <dbReference type="EMBL" id="KAI4304036.1"/>
    </source>
</evidence>
<protein>
    <submittedName>
        <fullName evidence="1">Uncharacterized protein</fullName>
    </submittedName>
</protein>
<dbReference type="Proteomes" id="UP001057402">
    <property type="component" value="Chromosome 12"/>
</dbReference>
<evidence type="ECO:0000313" key="2">
    <source>
        <dbReference type="Proteomes" id="UP001057402"/>
    </source>
</evidence>
<keyword evidence="2" id="KW-1185">Reference proteome</keyword>
<comment type="caution">
    <text evidence="1">The sequence shown here is derived from an EMBL/GenBank/DDBJ whole genome shotgun (WGS) entry which is preliminary data.</text>
</comment>
<gene>
    <name evidence="1" type="ORF">MLD38_039600</name>
</gene>
<name>A0ACB9L3R5_9MYRT</name>
<organism evidence="1 2">
    <name type="scientific">Melastoma candidum</name>
    <dbReference type="NCBI Taxonomy" id="119954"/>
    <lineage>
        <taxon>Eukaryota</taxon>
        <taxon>Viridiplantae</taxon>
        <taxon>Streptophyta</taxon>
        <taxon>Embryophyta</taxon>
        <taxon>Tracheophyta</taxon>
        <taxon>Spermatophyta</taxon>
        <taxon>Magnoliopsida</taxon>
        <taxon>eudicotyledons</taxon>
        <taxon>Gunneridae</taxon>
        <taxon>Pentapetalae</taxon>
        <taxon>rosids</taxon>
        <taxon>malvids</taxon>
        <taxon>Myrtales</taxon>
        <taxon>Melastomataceae</taxon>
        <taxon>Melastomatoideae</taxon>
        <taxon>Melastomateae</taxon>
        <taxon>Melastoma</taxon>
    </lineage>
</organism>
<accession>A0ACB9L3R5</accession>
<proteinExistence type="predicted"/>
<reference evidence="2" key="1">
    <citation type="journal article" date="2023" name="Front. Plant Sci.">
        <title>Chromosomal-level genome assembly of Melastoma candidum provides insights into trichome evolution.</title>
        <authorList>
            <person name="Zhong Y."/>
            <person name="Wu W."/>
            <person name="Sun C."/>
            <person name="Zou P."/>
            <person name="Liu Y."/>
            <person name="Dai S."/>
            <person name="Zhou R."/>
        </authorList>
    </citation>
    <scope>NUCLEOTIDE SEQUENCE [LARGE SCALE GENOMIC DNA]</scope>
</reference>
<sequence length="135" mass="14666">MKMKNANAGGLTNVEILNSFQSRGASMEVAVTIAPSEYKVFEYFIGTAAAHQTTESIYVLMDRLKNHDLAKAELLSIINHRPTLPVWVYSSCDERLGEGGARELVSVIKGAPKAVRRAGQKGAERHAPGRALGRT</sequence>